<evidence type="ECO:0000313" key="1">
    <source>
        <dbReference type="EMBL" id="MBA0593115.1"/>
    </source>
</evidence>
<feature type="non-terminal residue" evidence="1">
    <location>
        <position position="33"/>
    </location>
</feature>
<comment type="caution">
    <text evidence="1">The sequence shown here is derived from an EMBL/GenBank/DDBJ whole genome shotgun (WGS) entry which is preliminary data.</text>
</comment>
<evidence type="ECO:0000313" key="2">
    <source>
        <dbReference type="Proteomes" id="UP000593578"/>
    </source>
</evidence>
<organism evidence="1 2">
    <name type="scientific">Gossypium raimondii</name>
    <name type="common">Peruvian cotton</name>
    <name type="synonym">Gossypium klotzschianum subsp. raimondii</name>
    <dbReference type="NCBI Taxonomy" id="29730"/>
    <lineage>
        <taxon>Eukaryota</taxon>
        <taxon>Viridiplantae</taxon>
        <taxon>Streptophyta</taxon>
        <taxon>Embryophyta</taxon>
        <taxon>Tracheophyta</taxon>
        <taxon>Spermatophyta</taxon>
        <taxon>Magnoliopsida</taxon>
        <taxon>eudicotyledons</taxon>
        <taxon>Gunneridae</taxon>
        <taxon>Pentapetalae</taxon>
        <taxon>rosids</taxon>
        <taxon>malvids</taxon>
        <taxon>Malvales</taxon>
        <taxon>Malvaceae</taxon>
        <taxon>Malvoideae</taxon>
        <taxon>Gossypium</taxon>
    </lineage>
</organism>
<gene>
    <name evidence="1" type="ORF">Gorai_010074</name>
</gene>
<proteinExistence type="predicted"/>
<name>A0A7J8PV11_GOSRA</name>
<protein>
    <recommendedName>
        <fullName evidence="3">RNase H type-1 domain-containing protein</fullName>
    </recommendedName>
</protein>
<reference evidence="1 2" key="1">
    <citation type="journal article" date="2019" name="Genome Biol. Evol.">
        <title>Insights into the evolution of the New World diploid cottons (Gossypium, subgenus Houzingenia) based on genome sequencing.</title>
        <authorList>
            <person name="Grover C.E."/>
            <person name="Arick M.A. 2nd"/>
            <person name="Thrash A."/>
            <person name="Conover J.L."/>
            <person name="Sanders W.S."/>
            <person name="Peterson D.G."/>
            <person name="Frelichowski J.E."/>
            <person name="Scheffler J.A."/>
            <person name="Scheffler B.E."/>
            <person name="Wendel J.F."/>
        </authorList>
    </citation>
    <scope>NUCLEOTIDE SEQUENCE [LARGE SCALE GENOMIC DNA]</scope>
    <source>
        <strain evidence="1">8</strain>
        <tissue evidence="1">Leaf</tissue>
    </source>
</reference>
<sequence>MEDEVGCGGVLRDNKGVAWALFSGLIEALGSEM</sequence>
<dbReference type="EMBL" id="JABEZZ010000008">
    <property type="protein sequence ID" value="MBA0593115.1"/>
    <property type="molecule type" value="Genomic_DNA"/>
</dbReference>
<evidence type="ECO:0008006" key="3">
    <source>
        <dbReference type="Google" id="ProtNLM"/>
    </source>
</evidence>
<dbReference type="Proteomes" id="UP000593578">
    <property type="component" value="Unassembled WGS sequence"/>
</dbReference>
<dbReference type="AlphaFoldDB" id="A0A7J8PV11"/>
<accession>A0A7J8PV11</accession>